<reference evidence="1" key="1">
    <citation type="submission" date="2020-01" db="EMBL/GenBank/DDBJ databases">
        <authorList>
            <person name="Meier V. D."/>
            <person name="Meier V D."/>
        </authorList>
    </citation>
    <scope>NUCLEOTIDE SEQUENCE</scope>
    <source>
        <strain evidence="1">HLG_WM_MAG_01</strain>
    </source>
</reference>
<organism evidence="1">
    <name type="scientific">uncultured Sulfurovum sp</name>
    <dbReference type="NCBI Taxonomy" id="269237"/>
    <lineage>
        <taxon>Bacteria</taxon>
        <taxon>Pseudomonadati</taxon>
        <taxon>Campylobacterota</taxon>
        <taxon>Epsilonproteobacteria</taxon>
        <taxon>Campylobacterales</taxon>
        <taxon>Sulfurovaceae</taxon>
        <taxon>Sulfurovum</taxon>
        <taxon>environmental samples</taxon>
    </lineage>
</organism>
<dbReference type="InterPro" id="IPR008947">
    <property type="entry name" value="PLipase_C/P1_nuclease_dom_sf"/>
</dbReference>
<accession>A0A6S6UCV2</accession>
<protein>
    <recommendedName>
        <fullName evidence="2">Phospholipase C/D domain-containing protein</fullName>
    </recommendedName>
</protein>
<name>A0A6S6UCV2_9BACT</name>
<sequence length="265" mass="31464">MKVELHQALTRIALKKYEEKKSITLSSDLKNQIIYGSKAEDNWWEPSRLWNWHFFYQNDAIEKETNILKMHRTSDSIFDKRVKQMQDNKYNSKKYGECLGRVLHHIQDMHTPSHVVPIYHVGDDYFEAFMVDALGDGKLDPIIPLETWESFYTLKSQYSLAAKNTFMFIKNRTLEVSYDKKNVTLNLSLFWRDYTTHEDPKRSGFGTFSEAQKVFKKSKAHQYETNFIYEGKSYDITLEEMYKICNEISGRAIKETIRTLDYIRL</sequence>
<dbReference type="GO" id="GO:0016788">
    <property type="term" value="F:hydrolase activity, acting on ester bonds"/>
    <property type="evidence" value="ECO:0007669"/>
    <property type="project" value="InterPro"/>
</dbReference>
<evidence type="ECO:0000313" key="1">
    <source>
        <dbReference type="EMBL" id="CAA6828191.1"/>
    </source>
</evidence>
<proteinExistence type="predicted"/>
<dbReference type="AlphaFoldDB" id="A0A6S6UCV2"/>
<evidence type="ECO:0008006" key="2">
    <source>
        <dbReference type="Google" id="ProtNLM"/>
    </source>
</evidence>
<gene>
    <name evidence="1" type="ORF">HELGO_WM1887</name>
</gene>
<dbReference type="SUPFAM" id="SSF48537">
    <property type="entry name" value="Phospholipase C/P1 nuclease"/>
    <property type="match status" value="1"/>
</dbReference>
<dbReference type="EMBL" id="CACVAS010000170">
    <property type="protein sequence ID" value="CAA6828191.1"/>
    <property type="molecule type" value="Genomic_DNA"/>
</dbReference>
<dbReference type="Gene3D" id="1.10.575.10">
    <property type="entry name" value="P1 Nuclease"/>
    <property type="match status" value="1"/>
</dbReference>